<dbReference type="Pfam" id="PF13578">
    <property type="entry name" value="Methyltransf_24"/>
    <property type="match status" value="1"/>
</dbReference>
<comment type="caution">
    <text evidence="1">The sequence shown here is derived from an EMBL/GenBank/DDBJ whole genome shotgun (WGS) entry which is preliminary data.</text>
</comment>
<dbReference type="PATRIC" id="fig|1618445.3.peg.409"/>
<evidence type="ECO:0008006" key="3">
    <source>
        <dbReference type="Google" id="ProtNLM"/>
    </source>
</evidence>
<evidence type="ECO:0000313" key="1">
    <source>
        <dbReference type="EMBL" id="KKU88101.1"/>
    </source>
</evidence>
<organism evidence="1 2">
    <name type="scientific">Candidatus Gottesmanbacteria bacterium GW2011_GWA2_47_9</name>
    <dbReference type="NCBI Taxonomy" id="1618445"/>
    <lineage>
        <taxon>Bacteria</taxon>
        <taxon>Candidatus Gottesmaniibacteriota</taxon>
    </lineage>
</organism>
<dbReference type="InterPro" id="IPR029063">
    <property type="entry name" value="SAM-dependent_MTases_sf"/>
</dbReference>
<reference evidence="1 2" key="1">
    <citation type="journal article" date="2015" name="Nature">
        <title>rRNA introns, odd ribosomes, and small enigmatic genomes across a large radiation of phyla.</title>
        <authorList>
            <person name="Brown C.T."/>
            <person name="Hug L.A."/>
            <person name="Thomas B.C."/>
            <person name="Sharon I."/>
            <person name="Castelle C.J."/>
            <person name="Singh A."/>
            <person name="Wilkins M.J."/>
            <person name="Williams K.H."/>
            <person name="Banfield J.F."/>
        </authorList>
    </citation>
    <scope>NUCLEOTIDE SEQUENCE [LARGE SCALE GENOMIC DNA]</scope>
</reference>
<dbReference type="AlphaFoldDB" id="A0A0G1U244"/>
<evidence type="ECO:0000313" key="2">
    <source>
        <dbReference type="Proteomes" id="UP000034739"/>
    </source>
</evidence>
<proteinExistence type="predicted"/>
<dbReference type="EMBL" id="LCOY01000013">
    <property type="protein sequence ID" value="KKU88101.1"/>
    <property type="molecule type" value="Genomic_DNA"/>
</dbReference>
<gene>
    <name evidence="1" type="ORF">UY16_C0013G0011</name>
</gene>
<name>A0A0G1U244_9BACT</name>
<dbReference type="SUPFAM" id="SSF53335">
    <property type="entry name" value="S-adenosyl-L-methionine-dependent methyltransferases"/>
    <property type="match status" value="1"/>
</dbReference>
<dbReference type="Proteomes" id="UP000034739">
    <property type="component" value="Unassembled WGS sequence"/>
</dbReference>
<accession>A0A0G1U244</accession>
<protein>
    <recommendedName>
        <fullName evidence="3">Class I SAM-dependent methyltransferase</fullName>
    </recommendedName>
</protein>
<sequence>MKLIDGLKLKGRPAEIPDCSRDDLPQFFVGLGYKVGTEIGVFKGEFSEKFCKAGLKLYAIDPWQLYKDYEDFYDQERLNFFYEHTKRVLAPYPDCTVVRKTSMEAVTDFADESLDFVYIDGNHQLKYVVEDITEWSKKVRVGGAITGHDYVYTNSKTKGGICHVVYAVNAYTQAYRIDNWHVLGRKEQLPGEVRDTFRSFLWIKKE</sequence>
<dbReference type="Gene3D" id="3.40.50.150">
    <property type="entry name" value="Vaccinia Virus protein VP39"/>
    <property type="match status" value="1"/>
</dbReference>